<evidence type="ECO:0000313" key="1">
    <source>
        <dbReference type="EMBL" id="SFD50451.1"/>
    </source>
</evidence>
<proteinExistence type="predicted"/>
<sequence length="29" mass="3124">MVLTKALAEPALSAELEEHLTEERAAQAT</sequence>
<dbReference type="Proteomes" id="UP000325289">
    <property type="component" value="Unassembled WGS sequence"/>
</dbReference>
<dbReference type="EMBL" id="FOMS01000001">
    <property type="protein sequence ID" value="SFD50451.1"/>
    <property type="molecule type" value="Genomic_DNA"/>
</dbReference>
<gene>
    <name evidence="1" type="ORF">SAMN04515678_101355</name>
</gene>
<accession>A0A1I1SVS3</accession>
<evidence type="ECO:0000313" key="2">
    <source>
        <dbReference type="Proteomes" id="UP000325289"/>
    </source>
</evidence>
<dbReference type="AlphaFoldDB" id="A0A1I1SVS3"/>
<protein>
    <submittedName>
        <fullName evidence="1">Uncharacterized protein</fullName>
    </submittedName>
</protein>
<name>A0A1I1SVS3_9RHOB</name>
<keyword evidence="2" id="KW-1185">Reference proteome</keyword>
<reference evidence="1 2" key="1">
    <citation type="submission" date="2016-10" db="EMBL/GenBank/DDBJ databases">
        <authorList>
            <person name="Varghese N."/>
            <person name="Submissions S."/>
        </authorList>
    </citation>
    <scope>NUCLEOTIDE SEQUENCE [LARGE SCALE GENOMIC DNA]</scope>
    <source>
        <strain evidence="2">YIM D21,KCTC 23444,ACCC 10710</strain>
    </source>
</reference>
<organism evidence="1 2">
    <name type="scientific">Roseivivax sediminis</name>
    <dbReference type="NCBI Taxonomy" id="936889"/>
    <lineage>
        <taxon>Bacteria</taxon>
        <taxon>Pseudomonadati</taxon>
        <taxon>Pseudomonadota</taxon>
        <taxon>Alphaproteobacteria</taxon>
        <taxon>Rhodobacterales</taxon>
        <taxon>Roseobacteraceae</taxon>
        <taxon>Roseivivax</taxon>
    </lineage>
</organism>